<accession>A0A7D4BEU0</accession>
<reference evidence="4 5" key="1">
    <citation type="submission" date="2019-07" db="EMBL/GenBank/DDBJ databases">
        <title>Thalassofilum flectens gen. nov., sp. nov., a novel moderate thermophilic anaerobe from a shallow sea hot spring in Kunashir Island (Russia), representing a new family in the order Bacteroidales, and proposal of Thalassofilacea fam. nov.</title>
        <authorList>
            <person name="Kochetkova T.V."/>
            <person name="Podosokorskaya O.A."/>
            <person name="Novikov A."/>
            <person name="Elcheninov A.G."/>
            <person name="Toshchakov S.V."/>
            <person name="Kublanov I.V."/>
        </authorList>
    </citation>
    <scope>NUCLEOTIDE SEQUENCE [LARGE SCALE GENOMIC DNA]</scope>
    <source>
        <strain evidence="4 5">38-H</strain>
    </source>
</reference>
<dbReference type="PANTHER" id="PTHR34216:SF3">
    <property type="entry name" value="POLY-BETA-1,6-N-ACETYL-D-GLUCOSAMINE N-DEACETYLASE"/>
    <property type="match status" value="1"/>
</dbReference>
<dbReference type="SUPFAM" id="SSF88713">
    <property type="entry name" value="Glycoside hydrolase/deacetylase"/>
    <property type="match status" value="1"/>
</dbReference>
<evidence type="ECO:0000313" key="5">
    <source>
        <dbReference type="Proteomes" id="UP000500961"/>
    </source>
</evidence>
<evidence type="ECO:0000259" key="3">
    <source>
        <dbReference type="PROSITE" id="PS51677"/>
    </source>
</evidence>
<dbReference type="CDD" id="cd10918">
    <property type="entry name" value="CE4_NodB_like_5s_6s"/>
    <property type="match status" value="1"/>
</dbReference>
<dbReference type="InterPro" id="IPR051398">
    <property type="entry name" value="Polysacch_Deacetylase"/>
</dbReference>
<sequence length="262" mass="30572">MNSIIFKTRKFLRNRLLDILSINTVPKKGVHILNGHFLSLNPNANPEIFQHLLEGLQKKGVEFINFEDAANLIVNKNIPRNKCLVAFTWDDGFEECFTKIKPVLDSWDLKAAFFINPNFIDGDLEYRKHFKKNIVLTDKNPMTWEMIKTLANQGHVIGAHTLDHLSLDSENTNFLRKQIEGSKFRIEEQLGAEVKHFAFPFGQLKYISAIGVDIACKTFPFVYSQDNYRHYFSFDGRVINRRHFECDWPLNHVIYFLKSKSF</sequence>
<comment type="subcellular location">
    <subcellularLocation>
        <location evidence="1">Secreted</location>
    </subcellularLocation>
</comment>
<dbReference type="InterPro" id="IPR011330">
    <property type="entry name" value="Glyco_hydro/deAcase_b/a-brl"/>
</dbReference>
<dbReference type="PROSITE" id="PS51677">
    <property type="entry name" value="NODB"/>
    <property type="match status" value="1"/>
</dbReference>
<proteinExistence type="predicted"/>
<feature type="domain" description="NodB homology" evidence="3">
    <location>
        <begin position="83"/>
        <end position="262"/>
    </location>
</feature>
<dbReference type="AlphaFoldDB" id="A0A7D4BEU0"/>
<dbReference type="PANTHER" id="PTHR34216">
    <property type="match status" value="1"/>
</dbReference>
<keyword evidence="5" id="KW-1185">Reference proteome</keyword>
<dbReference type="GO" id="GO:0005576">
    <property type="term" value="C:extracellular region"/>
    <property type="evidence" value="ECO:0007669"/>
    <property type="project" value="UniProtKB-SubCell"/>
</dbReference>
<organism evidence="4 5">
    <name type="scientific">Tenuifilum thalassicum</name>
    <dbReference type="NCBI Taxonomy" id="2590900"/>
    <lineage>
        <taxon>Bacteria</taxon>
        <taxon>Pseudomonadati</taxon>
        <taxon>Bacteroidota</taxon>
        <taxon>Bacteroidia</taxon>
        <taxon>Bacteroidales</taxon>
        <taxon>Tenuifilaceae</taxon>
        <taxon>Tenuifilum</taxon>
    </lineage>
</organism>
<dbReference type="GO" id="GO:0005975">
    <property type="term" value="P:carbohydrate metabolic process"/>
    <property type="evidence" value="ECO:0007669"/>
    <property type="project" value="InterPro"/>
</dbReference>
<gene>
    <name evidence="4" type="ORF">FHG85_08065</name>
</gene>
<dbReference type="KEGG" id="ttz:FHG85_08065"/>
<dbReference type="RefSeq" id="WP_173074755.1">
    <property type="nucleotide sequence ID" value="NZ_CP041345.1"/>
</dbReference>
<dbReference type="EMBL" id="CP041345">
    <property type="protein sequence ID" value="QKG80218.1"/>
    <property type="molecule type" value="Genomic_DNA"/>
</dbReference>
<dbReference type="GO" id="GO:0016810">
    <property type="term" value="F:hydrolase activity, acting on carbon-nitrogen (but not peptide) bonds"/>
    <property type="evidence" value="ECO:0007669"/>
    <property type="project" value="InterPro"/>
</dbReference>
<evidence type="ECO:0000313" key="4">
    <source>
        <dbReference type="EMBL" id="QKG80218.1"/>
    </source>
</evidence>
<name>A0A7D4BEU0_9BACT</name>
<keyword evidence="2" id="KW-0732">Signal</keyword>
<dbReference type="Gene3D" id="3.20.20.370">
    <property type="entry name" value="Glycoside hydrolase/deacetylase"/>
    <property type="match status" value="1"/>
</dbReference>
<protein>
    <submittedName>
        <fullName evidence="4">Polysaccharide deacetylase family protein</fullName>
    </submittedName>
</protein>
<dbReference type="Proteomes" id="UP000500961">
    <property type="component" value="Chromosome"/>
</dbReference>
<dbReference type="InterPro" id="IPR002509">
    <property type="entry name" value="NODB_dom"/>
</dbReference>
<dbReference type="Pfam" id="PF01522">
    <property type="entry name" value="Polysacc_deac_1"/>
    <property type="match status" value="1"/>
</dbReference>
<evidence type="ECO:0000256" key="2">
    <source>
        <dbReference type="ARBA" id="ARBA00022729"/>
    </source>
</evidence>
<evidence type="ECO:0000256" key="1">
    <source>
        <dbReference type="ARBA" id="ARBA00004613"/>
    </source>
</evidence>